<evidence type="ECO:0000313" key="2">
    <source>
        <dbReference type="EMBL" id="KJH51889.1"/>
    </source>
</evidence>
<dbReference type="Proteomes" id="UP000053766">
    <property type="component" value="Unassembled WGS sequence"/>
</dbReference>
<gene>
    <name evidence="2" type="ORF">DICVIV_01968</name>
</gene>
<proteinExistence type="predicted"/>
<dbReference type="STRING" id="29172.A0A0D8Y7E1"/>
<evidence type="ECO:0000256" key="1">
    <source>
        <dbReference type="SAM" id="MobiDB-lite"/>
    </source>
</evidence>
<dbReference type="OrthoDB" id="5860472at2759"/>
<keyword evidence="3" id="KW-1185">Reference proteome</keyword>
<feature type="region of interest" description="Disordered" evidence="1">
    <location>
        <begin position="94"/>
        <end position="124"/>
    </location>
</feature>
<protein>
    <submittedName>
        <fullName evidence="2">Uncharacterized protein</fullName>
    </submittedName>
</protein>
<feature type="compositionally biased region" description="Basic and acidic residues" evidence="1">
    <location>
        <begin position="95"/>
        <end position="117"/>
    </location>
</feature>
<evidence type="ECO:0000313" key="3">
    <source>
        <dbReference type="Proteomes" id="UP000053766"/>
    </source>
</evidence>
<dbReference type="EMBL" id="KN716175">
    <property type="protein sequence ID" value="KJH51889.1"/>
    <property type="molecule type" value="Genomic_DNA"/>
</dbReference>
<reference evidence="2 3" key="1">
    <citation type="submission" date="2013-11" db="EMBL/GenBank/DDBJ databases">
        <title>Draft genome of the bovine lungworm Dictyocaulus viviparus.</title>
        <authorList>
            <person name="Mitreva M."/>
        </authorList>
    </citation>
    <scope>NUCLEOTIDE SEQUENCE [LARGE SCALE GENOMIC DNA]</scope>
    <source>
        <strain evidence="2 3">HannoverDv2000</strain>
    </source>
</reference>
<accession>A0A0D8Y7E1</accession>
<dbReference type="AlphaFoldDB" id="A0A0D8Y7E1"/>
<organism evidence="2 3">
    <name type="scientific">Dictyocaulus viviparus</name>
    <name type="common">Bovine lungworm</name>
    <dbReference type="NCBI Taxonomy" id="29172"/>
    <lineage>
        <taxon>Eukaryota</taxon>
        <taxon>Metazoa</taxon>
        <taxon>Ecdysozoa</taxon>
        <taxon>Nematoda</taxon>
        <taxon>Chromadorea</taxon>
        <taxon>Rhabditida</taxon>
        <taxon>Rhabditina</taxon>
        <taxon>Rhabditomorpha</taxon>
        <taxon>Strongyloidea</taxon>
        <taxon>Metastrongylidae</taxon>
        <taxon>Dictyocaulus</taxon>
    </lineage>
</organism>
<name>A0A0D8Y7E1_DICVI</name>
<reference evidence="3" key="2">
    <citation type="journal article" date="2016" name="Sci. Rep.">
        <title>Dictyocaulus viviparus genome, variome and transcriptome elucidate lungworm biology and support future intervention.</title>
        <authorList>
            <person name="McNulty S.N."/>
            <person name="Strube C."/>
            <person name="Rosa B.A."/>
            <person name="Martin J.C."/>
            <person name="Tyagi R."/>
            <person name="Choi Y.J."/>
            <person name="Wang Q."/>
            <person name="Hallsworth Pepin K."/>
            <person name="Zhang X."/>
            <person name="Ozersky P."/>
            <person name="Wilson R.K."/>
            <person name="Sternberg P.W."/>
            <person name="Gasser R.B."/>
            <person name="Mitreva M."/>
        </authorList>
    </citation>
    <scope>NUCLEOTIDE SEQUENCE [LARGE SCALE GENOMIC DNA]</scope>
    <source>
        <strain evidence="3">HannoverDv2000</strain>
    </source>
</reference>
<sequence length="334" mass="37109">MSSMYVVPPLVPDDLNVNPINVMYFVRNIHSMEAKKEPINDHNCALEDSYNPIKDVEKKQHALMQSLLVLVIPINKKQLEDVCISKSSTVSASKNVDKKDKEAKKEARKAAKMEAKNKASSTASKSAESALIERQWTIYEEKRANETGQSLTACLPTVFSNFEMEKLGDVSLTTTSIDHSWVEALSYFGEARSVAFKGIINNNCKDASTTITVSEGDNFCVVSSEYSLKCRVSAWKLFGSAMGVFSFAAKHSLQAAFQHRWLSQMDLILDGKITKDTVVCEANRFLAQFDALSSQFEFGVADVIAKSVLIDSSINTLLPNNVELWLKRLESAIQ</sequence>